<dbReference type="EMBL" id="MU154661">
    <property type="protein sequence ID" value="KAF9489767.1"/>
    <property type="molecule type" value="Genomic_DNA"/>
</dbReference>
<evidence type="ECO:0000313" key="2">
    <source>
        <dbReference type="EMBL" id="KAF9489767.1"/>
    </source>
</evidence>
<dbReference type="AlphaFoldDB" id="A0A9P5ZLT9"/>
<evidence type="ECO:0000313" key="3">
    <source>
        <dbReference type="Proteomes" id="UP000807025"/>
    </source>
</evidence>
<evidence type="ECO:0000256" key="1">
    <source>
        <dbReference type="SAM" id="MobiDB-lite"/>
    </source>
</evidence>
<gene>
    <name evidence="2" type="ORF">BDN71DRAFT_1435180</name>
</gene>
<keyword evidence="3" id="KW-1185">Reference proteome</keyword>
<dbReference type="Proteomes" id="UP000807025">
    <property type="component" value="Unassembled WGS sequence"/>
</dbReference>
<feature type="region of interest" description="Disordered" evidence="1">
    <location>
        <begin position="16"/>
        <end position="41"/>
    </location>
</feature>
<organism evidence="2 3">
    <name type="scientific">Pleurotus eryngii</name>
    <name type="common">Boletus of the steppes</name>
    <dbReference type="NCBI Taxonomy" id="5323"/>
    <lineage>
        <taxon>Eukaryota</taxon>
        <taxon>Fungi</taxon>
        <taxon>Dikarya</taxon>
        <taxon>Basidiomycota</taxon>
        <taxon>Agaricomycotina</taxon>
        <taxon>Agaricomycetes</taxon>
        <taxon>Agaricomycetidae</taxon>
        <taxon>Agaricales</taxon>
        <taxon>Pleurotineae</taxon>
        <taxon>Pleurotaceae</taxon>
        <taxon>Pleurotus</taxon>
    </lineage>
</organism>
<proteinExistence type="predicted"/>
<sequence length="167" mass="18534">MFIHAKLLQSPAVGRQYRHQARKEGTTPSLPTAGHNVPRGTHLLNKATSSFTCIRPGPQGPRCPFKPESQHLNMDALSVDVSLAKVNSHFPSVPTVTHQIMKSVHTLESLESFFMSLNLVQQTLVVSEVLPHSRDEDVSRLVVVKLTSPAFFNCPMDQLAPKNEYLL</sequence>
<reference evidence="2" key="1">
    <citation type="submission" date="2020-11" db="EMBL/GenBank/DDBJ databases">
        <authorList>
            <consortium name="DOE Joint Genome Institute"/>
            <person name="Ahrendt S."/>
            <person name="Riley R."/>
            <person name="Andreopoulos W."/>
            <person name="Labutti K."/>
            <person name="Pangilinan J."/>
            <person name="Ruiz-Duenas F.J."/>
            <person name="Barrasa J.M."/>
            <person name="Sanchez-Garcia M."/>
            <person name="Camarero S."/>
            <person name="Miyauchi S."/>
            <person name="Serrano A."/>
            <person name="Linde D."/>
            <person name="Babiker R."/>
            <person name="Drula E."/>
            <person name="Ayuso-Fernandez I."/>
            <person name="Pacheco R."/>
            <person name="Padilla G."/>
            <person name="Ferreira P."/>
            <person name="Barriuso J."/>
            <person name="Kellner H."/>
            <person name="Castanera R."/>
            <person name="Alfaro M."/>
            <person name="Ramirez L."/>
            <person name="Pisabarro A.G."/>
            <person name="Kuo A."/>
            <person name="Tritt A."/>
            <person name="Lipzen A."/>
            <person name="He G."/>
            <person name="Yan M."/>
            <person name="Ng V."/>
            <person name="Cullen D."/>
            <person name="Martin F."/>
            <person name="Rosso M.-N."/>
            <person name="Henrissat B."/>
            <person name="Hibbett D."/>
            <person name="Martinez A.T."/>
            <person name="Grigoriev I.V."/>
        </authorList>
    </citation>
    <scope>NUCLEOTIDE SEQUENCE</scope>
    <source>
        <strain evidence="2">ATCC 90797</strain>
    </source>
</reference>
<protein>
    <submittedName>
        <fullName evidence="2">Uncharacterized protein</fullName>
    </submittedName>
</protein>
<comment type="caution">
    <text evidence="2">The sequence shown here is derived from an EMBL/GenBank/DDBJ whole genome shotgun (WGS) entry which is preliminary data.</text>
</comment>
<name>A0A9P5ZLT9_PLEER</name>
<accession>A0A9P5ZLT9</accession>